<dbReference type="Gene3D" id="1.25.10.10">
    <property type="entry name" value="Leucine-rich Repeat Variant"/>
    <property type="match status" value="1"/>
</dbReference>
<accession>A0AAV6XPY6</accession>
<protein>
    <submittedName>
        <fullName evidence="2">Uncharacterized protein</fullName>
    </submittedName>
</protein>
<dbReference type="PANTHER" id="PTHR12363">
    <property type="entry name" value="TRANSPORTIN 3 AND IMPORTIN 13"/>
    <property type="match status" value="1"/>
</dbReference>
<keyword evidence="1" id="KW-0732">Signal</keyword>
<dbReference type="Pfam" id="PF24139">
    <property type="entry name" value="TPR_TNPO3_IPO13_4th"/>
    <property type="match status" value="1"/>
</dbReference>
<dbReference type="InterPro" id="IPR058537">
    <property type="entry name" value="TPR_TNPO3_IPO13_4th"/>
</dbReference>
<dbReference type="GO" id="GO:0006606">
    <property type="term" value="P:protein import into nucleus"/>
    <property type="evidence" value="ECO:0007669"/>
    <property type="project" value="TreeGrafter"/>
</dbReference>
<reference evidence="2" key="1">
    <citation type="submission" date="2019-10" db="EMBL/GenBank/DDBJ databases">
        <authorList>
            <person name="Zhang R."/>
            <person name="Pan Y."/>
            <person name="Wang J."/>
            <person name="Ma R."/>
            <person name="Yu S."/>
        </authorList>
    </citation>
    <scope>NUCLEOTIDE SEQUENCE</scope>
    <source>
        <strain evidence="2">LA-IB0</strain>
        <tissue evidence="2">Leaf</tissue>
    </source>
</reference>
<organism evidence="2 3">
    <name type="scientific">Buddleja alternifolia</name>
    <dbReference type="NCBI Taxonomy" id="168488"/>
    <lineage>
        <taxon>Eukaryota</taxon>
        <taxon>Viridiplantae</taxon>
        <taxon>Streptophyta</taxon>
        <taxon>Embryophyta</taxon>
        <taxon>Tracheophyta</taxon>
        <taxon>Spermatophyta</taxon>
        <taxon>Magnoliopsida</taxon>
        <taxon>eudicotyledons</taxon>
        <taxon>Gunneridae</taxon>
        <taxon>Pentapetalae</taxon>
        <taxon>asterids</taxon>
        <taxon>lamiids</taxon>
        <taxon>Lamiales</taxon>
        <taxon>Scrophulariaceae</taxon>
        <taxon>Buddlejeae</taxon>
        <taxon>Buddleja</taxon>
    </lineage>
</organism>
<keyword evidence="3" id="KW-1185">Reference proteome</keyword>
<dbReference type="InterPro" id="IPR051345">
    <property type="entry name" value="Importin_beta-like_NTR"/>
</dbReference>
<dbReference type="AlphaFoldDB" id="A0AAV6XPY6"/>
<feature type="chain" id="PRO_5043944480" evidence="1">
    <location>
        <begin position="29"/>
        <end position="447"/>
    </location>
</feature>
<feature type="signal peptide" evidence="1">
    <location>
        <begin position="1"/>
        <end position="28"/>
    </location>
</feature>
<evidence type="ECO:0000313" key="2">
    <source>
        <dbReference type="EMBL" id="KAG8385034.1"/>
    </source>
</evidence>
<gene>
    <name evidence="2" type="ORF">BUALT_Bualt04G0180900</name>
</gene>
<name>A0AAV6XPY6_9LAMI</name>
<proteinExistence type="predicted"/>
<dbReference type="PANTHER" id="PTHR12363:SF44">
    <property type="entry name" value="ARM REPEAT SUPERFAMILY PROTEIN"/>
    <property type="match status" value="1"/>
</dbReference>
<evidence type="ECO:0000256" key="1">
    <source>
        <dbReference type="SAM" id="SignalP"/>
    </source>
</evidence>
<dbReference type="Proteomes" id="UP000826271">
    <property type="component" value="Unassembled WGS sequence"/>
</dbReference>
<evidence type="ECO:0000313" key="3">
    <source>
        <dbReference type="Proteomes" id="UP000826271"/>
    </source>
</evidence>
<sequence length="447" mass="49506">MMTLHLIFLGAQWESLVLLLIDEDHGRALRHNPSTYSEAINSAGRGLHRFDLALFMLISESLMKYFHGLDVYLFIYLPRLIYNSDTGWEDFNNADPSYITENIASSNYMNSIGTVFNYLATHLSTALAPDESILALLEVFWPMLEKFFVSDHAESANLSTSACRALALAIQASGSFAGQRFGTLLPKVLDSMSANFMSFQSHECYIRTAAVIVEEFGSKEEYGPIFISTFERFTCSTSVMALTSSYICDQEPDLVEAYMNFASSYVRSCPKEVLAASGSLFELSLQKAGICCTALHRGAALSAMSYMTCFLDVGLAFALEPLASTSESSVQDMVLRVISLSGEGLISNLVYALLGVSAMSRVFQLQTLPSEYLKQGEVECLVPKWVKGLVGSASDYIESRQRQGGEISNEGEQMHMHMHMQGKGGRLVKRLLREFADNHRNMSTTLT</sequence>
<comment type="caution">
    <text evidence="2">The sequence shown here is derived from an EMBL/GenBank/DDBJ whole genome shotgun (WGS) entry which is preliminary data.</text>
</comment>
<dbReference type="EMBL" id="WHWC01000004">
    <property type="protein sequence ID" value="KAG8385034.1"/>
    <property type="molecule type" value="Genomic_DNA"/>
</dbReference>
<dbReference type="GO" id="GO:0005737">
    <property type="term" value="C:cytoplasm"/>
    <property type="evidence" value="ECO:0007669"/>
    <property type="project" value="TreeGrafter"/>
</dbReference>
<dbReference type="InterPro" id="IPR011989">
    <property type="entry name" value="ARM-like"/>
</dbReference>